<dbReference type="Proteomes" id="UP000184749">
    <property type="component" value="Plasmid pRgalIE4872d"/>
</dbReference>
<dbReference type="EMBL" id="CP017105">
    <property type="protein sequence ID" value="APO72552.1"/>
    <property type="molecule type" value="Genomic_DNA"/>
</dbReference>
<evidence type="ECO:0000256" key="1">
    <source>
        <dbReference type="SAM" id="SignalP"/>
    </source>
</evidence>
<geneLocation type="plasmid" evidence="3">
    <name>prgalie4872d</name>
</geneLocation>
<feature type="chain" id="PRO_5012656681" description="PEP-CTERM sorting domain-containing protein" evidence="1">
    <location>
        <begin position="23"/>
        <end position="180"/>
    </location>
</feature>
<evidence type="ECO:0000313" key="2">
    <source>
        <dbReference type="EMBL" id="APO72552.1"/>
    </source>
</evidence>
<dbReference type="OrthoDB" id="9894141at2"/>
<keyword evidence="1" id="KW-0732">Signal</keyword>
<sequence length="180" mass="18360">MNIKSFVLAVALVITATSAVNAATNEINNGKFENDFKKWTEVGSTIGTLNGSDAAAIGSSGLGSIIQAFSIATDGIYKLAFDFASIKKLSVAITDLSSNTILWSTNLAAGINGSFSKKLDLDAGTYSLSFTSKNALVDNVSLKATAVAVPGPEAGAGLGAVAMGGLAFWMSRRRQSGAAA</sequence>
<reference evidence="2 3" key="1">
    <citation type="submission" date="2016-09" db="EMBL/GenBank/DDBJ databases">
        <title>The complete genome sequences of Rhizobium gallicum, symbiovars gallicum and phaseoli, symbionts associated to common bean (Phaseolus vulgaris).</title>
        <authorList>
            <person name="Bustos P."/>
            <person name="Santamaria R.I."/>
            <person name="Perez-Carrascal O.M."/>
            <person name="Juarez S."/>
            <person name="Lozano L."/>
            <person name="Martinez-Flores I."/>
            <person name="Martinez-Romero E."/>
            <person name="Cevallos M."/>
            <person name="Romero D."/>
            <person name="Davila G."/>
            <person name="Gonzalez V."/>
        </authorList>
    </citation>
    <scope>NUCLEOTIDE SEQUENCE [LARGE SCALE GENOMIC DNA]</scope>
    <source>
        <strain evidence="2 3">IE4872</strain>
        <plasmid evidence="3">prgalie4872d</plasmid>
    </source>
</reference>
<protein>
    <recommendedName>
        <fullName evidence="4">PEP-CTERM sorting domain-containing protein</fullName>
    </recommendedName>
</protein>
<gene>
    <name evidence="2" type="ORF">IE4872_PD02038</name>
</gene>
<organism evidence="2 3">
    <name type="scientific">Rhizobium gallicum</name>
    <dbReference type="NCBI Taxonomy" id="56730"/>
    <lineage>
        <taxon>Bacteria</taxon>
        <taxon>Pseudomonadati</taxon>
        <taxon>Pseudomonadota</taxon>
        <taxon>Alphaproteobacteria</taxon>
        <taxon>Hyphomicrobiales</taxon>
        <taxon>Rhizobiaceae</taxon>
        <taxon>Rhizobium/Agrobacterium group</taxon>
        <taxon>Rhizobium</taxon>
    </lineage>
</organism>
<dbReference type="AlphaFoldDB" id="A0A1L5NXA9"/>
<feature type="signal peptide" evidence="1">
    <location>
        <begin position="1"/>
        <end position="22"/>
    </location>
</feature>
<evidence type="ECO:0000313" key="3">
    <source>
        <dbReference type="Proteomes" id="UP000184749"/>
    </source>
</evidence>
<proteinExistence type="predicted"/>
<name>A0A1L5NXA9_9HYPH</name>
<keyword evidence="2" id="KW-0614">Plasmid</keyword>
<dbReference type="RefSeq" id="WP_074072719.1">
    <property type="nucleotide sequence ID" value="NZ_CP017105.1"/>
</dbReference>
<accession>A0A1L5NXA9</accession>
<evidence type="ECO:0008006" key="4">
    <source>
        <dbReference type="Google" id="ProtNLM"/>
    </source>
</evidence>